<sequence>MSFHANAAKSTPSAMPHDDGLTDQRKIEFLVGEHETLYTFPLELFTEESTKLAAKAEKEAGDLKDTLRHCTEKTFGRLFQALTILDYREEVPADILTKETTDAQEKPVLVKEEDNRRDGSTVNKDHLKLVVPDKLPYSMASYKERWKSFETTGSEPWSLDAYKHGLRVTAINSFLRPLRSSGYPGGMVWEPDACEDVGKSYFSRPGLISEMALYRLRVRLSTYVVHEAAFPDLIRFTVEVYKTTAPGNPARAIISNFVACFHQHMFHYKGFITALREVDDLLLDVHGYFDEKYSPSTALRAKRQRTK</sequence>
<protein>
    <submittedName>
        <fullName evidence="3">Uncharacterized protein</fullName>
    </submittedName>
</protein>
<evidence type="ECO:0000313" key="3">
    <source>
        <dbReference type="EMBL" id="OBS17045.1"/>
    </source>
</evidence>
<evidence type="ECO:0000313" key="4">
    <source>
        <dbReference type="Proteomes" id="UP000091967"/>
    </source>
</evidence>
<proteinExistence type="predicted"/>
<feature type="region of interest" description="Disordered" evidence="1">
    <location>
        <begin position="1"/>
        <end position="20"/>
    </location>
</feature>
<name>A0A1B8A9A6_FUSPO</name>
<dbReference type="Proteomes" id="UP000091967">
    <property type="component" value="Unassembled WGS sequence"/>
</dbReference>
<gene>
    <name evidence="3" type="ORF">FPOA_12435</name>
    <name evidence="2" type="ORF">FPOA_12816</name>
</gene>
<keyword evidence="4" id="KW-1185">Reference proteome</keyword>
<reference evidence="3 4" key="1">
    <citation type="submission" date="2016-06" db="EMBL/GenBank/DDBJ databases">
        <title>Living apart together: crosstalk between the core and supernumerary genomes in a fungal plant pathogen.</title>
        <authorList>
            <person name="Vanheule A."/>
            <person name="Audenaert K."/>
            <person name="Warris S."/>
            <person name="Van De Geest H."/>
            <person name="Schijlen E."/>
            <person name="Hofte M."/>
            <person name="De Saeger S."/>
            <person name="Haesaert G."/>
            <person name="Waalwijk C."/>
            <person name="Van Der Lee T."/>
        </authorList>
    </citation>
    <scope>NUCLEOTIDE SEQUENCE [LARGE SCALE GENOMIC DNA]</scope>
    <source>
        <strain evidence="3 4">2516</strain>
    </source>
</reference>
<dbReference type="AlphaFoldDB" id="A0A1B8A9A6"/>
<evidence type="ECO:0000256" key="1">
    <source>
        <dbReference type="SAM" id="MobiDB-lite"/>
    </source>
</evidence>
<comment type="caution">
    <text evidence="3">The sequence shown here is derived from an EMBL/GenBank/DDBJ whole genome shotgun (WGS) entry which is preliminary data.</text>
</comment>
<evidence type="ECO:0000313" key="2">
    <source>
        <dbReference type="EMBL" id="OBS16555.1"/>
    </source>
</evidence>
<accession>A0A1B8A9A6</accession>
<organism evidence="3 4">
    <name type="scientific">Fusarium poae</name>
    <dbReference type="NCBI Taxonomy" id="36050"/>
    <lineage>
        <taxon>Eukaryota</taxon>
        <taxon>Fungi</taxon>
        <taxon>Dikarya</taxon>
        <taxon>Ascomycota</taxon>
        <taxon>Pezizomycotina</taxon>
        <taxon>Sordariomycetes</taxon>
        <taxon>Hypocreomycetidae</taxon>
        <taxon>Hypocreales</taxon>
        <taxon>Nectriaceae</taxon>
        <taxon>Fusarium</taxon>
    </lineage>
</organism>
<dbReference type="EMBL" id="LYXU01000084">
    <property type="protein sequence ID" value="OBS16555.1"/>
    <property type="molecule type" value="Genomic_DNA"/>
</dbReference>
<dbReference type="EMBL" id="LYXU01000051">
    <property type="protein sequence ID" value="OBS17045.1"/>
    <property type="molecule type" value="Genomic_DNA"/>
</dbReference>